<proteinExistence type="predicted"/>
<reference evidence="2" key="1">
    <citation type="journal article" date="2015" name="Genome Biol. Evol.">
        <title>Organellar Genomes of White Spruce (Picea glauca): Assembly and Annotation.</title>
        <authorList>
            <person name="Jackman S.D."/>
            <person name="Warren R.L."/>
            <person name="Gibb E.A."/>
            <person name="Vandervalk B.P."/>
            <person name="Mohamadi H."/>
            <person name="Chu J."/>
            <person name="Raymond A."/>
            <person name="Pleasance S."/>
            <person name="Coope R."/>
            <person name="Wildung M.R."/>
            <person name="Ritland C.E."/>
            <person name="Bousquet J."/>
            <person name="Jones S.J."/>
            <person name="Bohlmann J."/>
            <person name="Birol I."/>
        </authorList>
    </citation>
    <scope>NUCLEOTIDE SEQUENCE [LARGE SCALE GENOMIC DNA]</scope>
    <source>
        <tissue evidence="2">Flushing bud</tissue>
    </source>
</reference>
<accession>A0A124GND2</accession>
<dbReference type="EMBL" id="LKAM01000005">
    <property type="protein sequence ID" value="KUM48438.1"/>
    <property type="molecule type" value="Genomic_DNA"/>
</dbReference>
<evidence type="ECO:0000256" key="1">
    <source>
        <dbReference type="SAM" id="MobiDB-lite"/>
    </source>
</evidence>
<gene>
    <name evidence="2" type="ORF">ABT39_MTgene4453</name>
</gene>
<organism evidence="2">
    <name type="scientific">Picea glauca</name>
    <name type="common">White spruce</name>
    <name type="synonym">Pinus glauca</name>
    <dbReference type="NCBI Taxonomy" id="3330"/>
    <lineage>
        <taxon>Eukaryota</taxon>
        <taxon>Viridiplantae</taxon>
        <taxon>Streptophyta</taxon>
        <taxon>Embryophyta</taxon>
        <taxon>Tracheophyta</taxon>
        <taxon>Spermatophyta</taxon>
        <taxon>Pinopsida</taxon>
        <taxon>Pinidae</taxon>
        <taxon>Conifers I</taxon>
        <taxon>Pinales</taxon>
        <taxon>Pinaceae</taxon>
        <taxon>Picea</taxon>
    </lineage>
</organism>
<dbReference type="AlphaFoldDB" id="A0A124GND2"/>
<sequence length="84" mass="9607">MDRQHLSMPGTRSIHSKLENRSEKDTSKPKREGLFMMNGRPGVRIMLPQCRIYWSPTSPTPLLQSQGGKIILIDPWAYITEALI</sequence>
<protein>
    <submittedName>
        <fullName evidence="2">Uncharacterized protein</fullName>
    </submittedName>
</protein>
<feature type="region of interest" description="Disordered" evidence="1">
    <location>
        <begin position="1"/>
        <end position="35"/>
    </location>
</feature>
<feature type="compositionally biased region" description="Basic and acidic residues" evidence="1">
    <location>
        <begin position="16"/>
        <end position="33"/>
    </location>
</feature>
<comment type="caution">
    <text evidence="2">The sequence shown here is derived from an EMBL/GenBank/DDBJ whole genome shotgun (WGS) entry which is preliminary data.</text>
</comment>
<geneLocation type="mitochondrion" evidence="2"/>
<keyword evidence="2" id="KW-0496">Mitochondrion</keyword>
<name>A0A124GND2_PICGL</name>
<evidence type="ECO:0000313" key="2">
    <source>
        <dbReference type="EMBL" id="KUM48438.1"/>
    </source>
</evidence>